<feature type="compositionally biased region" description="Polar residues" evidence="8">
    <location>
        <begin position="360"/>
        <end position="376"/>
    </location>
</feature>
<dbReference type="GO" id="GO:0012505">
    <property type="term" value="C:endomembrane system"/>
    <property type="evidence" value="ECO:0007669"/>
    <property type="project" value="UniProtKB-SubCell"/>
</dbReference>
<keyword evidence="2 7" id="KW-0812">Transmembrane</keyword>
<gene>
    <name evidence="11" type="ORF">PoB_005038500</name>
</gene>
<sequence length="398" mass="45204">MPGDDEDKDGGDDEMVMKVRLAAVCIVSLVPWLILRQRLHKANPIYYALGLLAYSSVMSLIIALENDGLIAEFMGTYLREGEPYLKTAHGTMISYWDGIVHYAMYLMMLAAVSWNQNFHDVGLYWAGSYGYTKLVLFLAVMSDKDGIRWTFLLTFPYIIVCALMCVYFIGRKLEELQQIQNDKGEETQKNRDTVPTIWKRPLDLIFFLYFIFAILMTVIKFSGAMHGNFFLVSLYRDAVEPYLTDPSLYSRAQLMVQAFYFIPFYMINMYALLHPGQSWLLPWCVIFAGAAGQAQFSLMGASFHYRTPYLYRVPQTMFARCIFWFVNGLQFVMPQLMASTCLTDPSLYLKPVIASSLPTPTATHLSPGNSNGTQETVGVGSRRGSSSSTQNARVKKFD</sequence>
<feature type="domain" description="EXPERA" evidence="10">
    <location>
        <begin position="42"/>
        <end position="165"/>
    </location>
</feature>
<feature type="transmembrane region" description="Helical" evidence="9">
    <location>
        <begin position="15"/>
        <end position="34"/>
    </location>
</feature>
<feature type="transmembrane region" description="Helical" evidence="9">
    <location>
        <begin position="317"/>
        <end position="338"/>
    </location>
</feature>
<dbReference type="InterPro" id="IPR059044">
    <property type="entry name" value="TM_Tm6sf1/2"/>
</dbReference>
<keyword evidence="3" id="KW-0677">Repeat</keyword>
<organism evidence="11 12">
    <name type="scientific">Plakobranchus ocellatus</name>
    <dbReference type="NCBI Taxonomy" id="259542"/>
    <lineage>
        <taxon>Eukaryota</taxon>
        <taxon>Metazoa</taxon>
        <taxon>Spiralia</taxon>
        <taxon>Lophotrochozoa</taxon>
        <taxon>Mollusca</taxon>
        <taxon>Gastropoda</taxon>
        <taxon>Heterobranchia</taxon>
        <taxon>Euthyneura</taxon>
        <taxon>Panpulmonata</taxon>
        <taxon>Sacoglossa</taxon>
        <taxon>Placobranchoidea</taxon>
        <taxon>Plakobranchidae</taxon>
        <taxon>Plakobranchus</taxon>
    </lineage>
</organism>
<feature type="transmembrane region" description="Helical" evidence="9">
    <location>
        <begin position="206"/>
        <end position="234"/>
    </location>
</feature>
<evidence type="ECO:0000256" key="5">
    <source>
        <dbReference type="ARBA" id="ARBA00023136"/>
    </source>
</evidence>
<dbReference type="EMBL" id="BLXT01005549">
    <property type="protein sequence ID" value="GFO23880.1"/>
    <property type="molecule type" value="Genomic_DNA"/>
</dbReference>
<evidence type="ECO:0000256" key="9">
    <source>
        <dbReference type="SAM" id="Phobius"/>
    </source>
</evidence>
<evidence type="ECO:0000259" key="10">
    <source>
        <dbReference type="PROSITE" id="PS51751"/>
    </source>
</evidence>
<evidence type="ECO:0000256" key="2">
    <source>
        <dbReference type="ARBA" id="ARBA00022692"/>
    </source>
</evidence>
<feature type="compositionally biased region" description="Low complexity" evidence="8">
    <location>
        <begin position="377"/>
        <end position="388"/>
    </location>
</feature>
<feature type="transmembrane region" description="Helical" evidence="9">
    <location>
        <begin position="280"/>
        <end position="305"/>
    </location>
</feature>
<evidence type="ECO:0000256" key="6">
    <source>
        <dbReference type="ARBA" id="ARBA00034760"/>
    </source>
</evidence>
<feature type="transmembrane region" description="Helical" evidence="9">
    <location>
        <begin position="46"/>
        <end position="64"/>
    </location>
</feature>
<name>A0AAV4BXJ8_9GAST</name>
<feature type="domain" description="EXPERA" evidence="10">
    <location>
        <begin position="202"/>
        <end position="338"/>
    </location>
</feature>
<evidence type="ECO:0000256" key="7">
    <source>
        <dbReference type="PROSITE-ProRule" id="PRU01087"/>
    </source>
</evidence>
<evidence type="ECO:0000256" key="4">
    <source>
        <dbReference type="ARBA" id="ARBA00022989"/>
    </source>
</evidence>
<dbReference type="PANTHER" id="PTHR14568">
    <property type="entry name" value="TRANSMEMBRANE SUPERFAMILY 6 MEMBER 1/2"/>
    <property type="match status" value="1"/>
</dbReference>
<feature type="transmembrane region" description="Helical" evidence="9">
    <location>
        <begin position="93"/>
        <end position="114"/>
    </location>
</feature>
<evidence type="ECO:0000256" key="3">
    <source>
        <dbReference type="ARBA" id="ARBA00022737"/>
    </source>
</evidence>
<comment type="caution">
    <text evidence="11">The sequence shown here is derived from an EMBL/GenBank/DDBJ whole genome shotgun (WGS) entry which is preliminary data.</text>
</comment>
<reference evidence="11 12" key="1">
    <citation type="journal article" date="2021" name="Elife">
        <title>Chloroplast acquisition without the gene transfer in kleptoplastic sea slugs, Plakobranchus ocellatus.</title>
        <authorList>
            <person name="Maeda T."/>
            <person name="Takahashi S."/>
            <person name="Yoshida T."/>
            <person name="Shimamura S."/>
            <person name="Takaki Y."/>
            <person name="Nagai Y."/>
            <person name="Toyoda A."/>
            <person name="Suzuki Y."/>
            <person name="Arimoto A."/>
            <person name="Ishii H."/>
            <person name="Satoh N."/>
            <person name="Nishiyama T."/>
            <person name="Hasebe M."/>
            <person name="Maruyama T."/>
            <person name="Minagawa J."/>
            <person name="Obokata J."/>
            <person name="Shigenobu S."/>
        </authorList>
    </citation>
    <scope>NUCLEOTIDE SEQUENCE [LARGE SCALE GENOMIC DNA]</scope>
</reference>
<keyword evidence="5 7" id="KW-0472">Membrane</keyword>
<evidence type="ECO:0000313" key="11">
    <source>
        <dbReference type="EMBL" id="GFO23880.1"/>
    </source>
</evidence>
<proteinExistence type="inferred from homology"/>
<accession>A0AAV4BXJ8</accession>
<evidence type="ECO:0000256" key="8">
    <source>
        <dbReference type="SAM" id="MobiDB-lite"/>
    </source>
</evidence>
<keyword evidence="4 7" id="KW-1133">Transmembrane helix</keyword>
<keyword evidence="12" id="KW-1185">Reference proteome</keyword>
<comment type="similarity">
    <text evidence="6">Belongs to the TM6SF family.</text>
</comment>
<feature type="transmembrane region" description="Helical" evidence="9">
    <location>
        <begin position="121"/>
        <end position="141"/>
    </location>
</feature>
<dbReference type="Proteomes" id="UP000735302">
    <property type="component" value="Unassembled WGS sequence"/>
</dbReference>
<comment type="subcellular location">
    <subcellularLocation>
        <location evidence="1">Endomembrane system</location>
        <topology evidence="1">Multi-pass membrane protein</topology>
    </subcellularLocation>
</comment>
<dbReference type="GO" id="GO:0016020">
    <property type="term" value="C:membrane"/>
    <property type="evidence" value="ECO:0007669"/>
    <property type="project" value="UniProtKB-UniRule"/>
</dbReference>
<dbReference type="AlphaFoldDB" id="A0AAV4BXJ8"/>
<protein>
    <submittedName>
        <fullName evidence="11">Transmembrane 6 superfamily member 1</fullName>
    </submittedName>
</protein>
<evidence type="ECO:0000256" key="1">
    <source>
        <dbReference type="ARBA" id="ARBA00004127"/>
    </source>
</evidence>
<evidence type="ECO:0000313" key="12">
    <source>
        <dbReference type="Proteomes" id="UP000735302"/>
    </source>
</evidence>
<feature type="transmembrane region" description="Helical" evidence="9">
    <location>
        <begin position="254"/>
        <end position="273"/>
    </location>
</feature>
<dbReference type="CDD" id="cd21106">
    <property type="entry name" value="TM6SF1-like"/>
    <property type="match status" value="1"/>
</dbReference>
<dbReference type="InterPro" id="IPR047195">
    <property type="entry name" value="TM6SF1-like"/>
</dbReference>
<dbReference type="Pfam" id="PF26083">
    <property type="entry name" value="TM_Tm6sf2"/>
    <property type="match status" value="1"/>
</dbReference>
<dbReference type="PROSITE" id="PS51751">
    <property type="entry name" value="EXPERA"/>
    <property type="match status" value="2"/>
</dbReference>
<feature type="region of interest" description="Disordered" evidence="8">
    <location>
        <begin position="360"/>
        <end position="398"/>
    </location>
</feature>
<feature type="transmembrane region" description="Helical" evidence="9">
    <location>
        <begin position="147"/>
        <end position="169"/>
    </location>
</feature>
<dbReference type="InterPro" id="IPR033118">
    <property type="entry name" value="EXPERA"/>
</dbReference>
<dbReference type="PANTHER" id="PTHR14568:SF8">
    <property type="entry name" value="EXPERA DOMAIN-CONTAINING PROTEIN"/>
    <property type="match status" value="1"/>
</dbReference>